<dbReference type="SUPFAM" id="SSF52242">
    <property type="entry name" value="Cobalamin (vitamin B12)-binding domain"/>
    <property type="match status" value="1"/>
</dbReference>
<feature type="domain" description="B12-binding" evidence="4">
    <location>
        <begin position="95"/>
        <end position="232"/>
    </location>
</feature>
<dbReference type="GO" id="GO:0031419">
    <property type="term" value="F:cobalamin binding"/>
    <property type="evidence" value="ECO:0007669"/>
    <property type="project" value="InterPro"/>
</dbReference>
<dbReference type="GO" id="GO:0008705">
    <property type="term" value="F:methionine synthase activity"/>
    <property type="evidence" value="ECO:0007669"/>
    <property type="project" value="TreeGrafter"/>
</dbReference>
<dbReference type="InterPro" id="IPR050554">
    <property type="entry name" value="Met_Synthase/Corrinoid"/>
</dbReference>
<evidence type="ECO:0000256" key="3">
    <source>
        <dbReference type="ARBA" id="ARBA00023285"/>
    </source>
</evidence>
<dbReference type="Proteomes" id="UP000186165">
    <property type="component" value="Chromosome"/>
</dbReference>
<dbReference type="InterPro" id="IPR036594">
    <property type="entry name" value="Meth_synthase_dom"/>
</dbReference>
<dbReference type="GO" id="GO:0005829">
    <property type="term" value="C:cytosol"/>
    <property type="evidence" value="ECO:0007669"/>
    <property type="project" value="TreeGrafter"/>
</dbReference>
<comment type="similarity">
    <text evidence="1">Belongs to the methylamine corrinoid protein family.</text>
</comment>
<dbReference type="Gene3D" id="3.40.50.280">
    <property type="entry name" value="Cobalamin-binding domain"/>
    <property type="match status" value="1"/>
</dbReference>
<dbReference type="Gene3D" id="1.10.1240.10">
    <property type="entry name" value="Methionine synthase domain"/>
    <property type="match status" value="1"/>
</dbReference>
<dbReference type="KEGG" id="hhsr:HSR6_1776"/>
<keyword evidence="2" id="KW-0479">Metal-binding</keyword>
<protein>
    <submittedName>
        <fullName evidence="6">Corrinoid methyltransferase</fullName>
    </submittedName>
</protein>
<dbReference type="GO" id="GO:0032259">
    <property type="term" value="P:methylation"/>
    <property type="evidence" value="ECO:0007669"/>
    <property type="project" value="UniProtKB-KW"/>
</dbReference>
<feature type="domain" description="B12-binding N-terminal" evidence="5">
    <location>
        <begin position="2"/>
        <end position="95"/>
    </location>
</feature>
<gene>
    <name evidence="6" type="ORF">HSR6_1776</name>
</gene>
<proteinExistence type="inferred from homology"/>
<accession>A0A1J1AE83</accession>
<dbReference type="EMBL" id="CP016804">
    <property type="protein sequence ID" value="APE96213.1"/>
    <property type="molecule type" value="Genomic_DNA"/>
</dbReference>
<dbReference type="GO" id="GO:0046653">
    <property type="term" value="P:tetrahydrofolate metabolic process"/>
    <property type="evidence" value="ECO:0007669"/>
    <property type="project" value="TreeGrafter"/>
</dbReference>
<name>A0A1J1AE83_9EURY</name>
<dbReference type="AlphaFoldDB" id="A0A1J1AE83"/>
<dbReference type="PROSITE" id="PS51332">
    <property type="entry name" value="B12_BINDING"/>
    <property type="match status" value="1"/>
</dbReference>
<evidence type="ECO:0000256" key="1">
    <source>
        <dbReference type="ARBA" id="ARBA00010854"/>
    </source>
</evidence>
<evidence type="ECO:0000313" key="6">
    <source>
        <dbReference type="EMBL" id="APE96213.1"/>
    </source>
</evidence>
<organism evidence="6 7">
    <name type="scientific">Halodesulfurarchaeum formicicum</name>
    <dbReference type="NCBI Taxonomy" id="1873524"/>
    <lineage>
        <taxon>Archaea</taxon>
        <taxon>Methanobacteriati</taxon>
        <taxon>Methanobacteriota</taxon>
        <taxon>Stenosarchaea group</taxon>
        <taxon>Halobacteria</taxon>
        <taxon>Halobacteriales</taxon>
        <taxon>Halobacteriaceae</taxon>
        <taxon>Halodesulfurarchaeum</taxon>
    </lineage>
</organism>
<keyword evidence="6" id="KW-0808">Transferase</keyword>
<keyword evidence="6" id="KW-0489">Methyltransferase</keyword>
<evidence type="ECO:0000259" key="4">
    <source>
        <dbReference type="PROSITE" id="PS51332"/>
    </source>
</evidence>
<dbReference type="PROSITE" id="PS51337">
    <property type="entry name" value="B12_BINDING_NTER"/>
    <property type="match status" value="1"/>
</dbReference>
<dbReference type="GO" id="GO:0046872">
    <property type="term" value="F:metal ion binding"/>
    <property type="evidence" value="ECO:0007669"/>
    <property type="project" value="UniProtKB-KW"/>
</dbReference>
<dbReference type="GO" id="GO:0050667">
    <property type="term" value="P:homocysteine metabolic process"/>
    <property type="evidence" value="ECO:0007669"/>
    <property type="project" value="TreeGrafter"/>
</dbReference>
<dbReference type="SUPFAM" id="SSF47644">
    <property type="entry name" value="Methionine synthase domain"/>
    <property type="match status" value="1"/>
</dbReference>
<reference evidence="7" key="1">
    <citation type="submission" date="2016-08" db="EMBL/GenBank/DDBJ databases">
        <title>Discovery of first anaerobic lithoheterotrophic haloarchae widely represented in hypersaline habitats.</title>
        <authorList>
            <person name="Sorokin D.Y."/>
            <person name="Kublanov I.V."/>
            <person name="Roman P."/>
            <person name="Sinninghe Damste J.S."/>
            <person name="Golyshin P.N."/>
            <person name="Rojo D."/>
            <person name="Ciordia S."/>
            <person name="Mena Md.C."/>
            <person name="Ferrer M."/>
            <person name="Smedile F."/>
            <person name="Messina E."/>
            <person name="La Cono V."/>
            <person name="Yakimov M.M."/>
        </authorList>
    </citation>
    <scope>NUCLEOTIDE SEQUENCE [LARGE SCALE GENOMIC DNA]</scope>
    <source>
        <strain evidence="7">HSR6</strain>
    </source>
</reference>
<dbReference type="SMART" id="SM01018">
    <property type="entry name" value="B12-binding_2"/>
    <property type="match status" value="1"/>
</dbReference>
<evidence type="ECO:0000256" key="2">
    <source>
        <dbReference type="ARBA" id="ARBA00022723"/>
    </source>
</evidence>
<sequence>MQLIISLALLMSDEFVQALADLEEERAIEMAKERLDAGEDPMAVLDDLKKGMAIVGDRYDAEEYFIPDLMYAGDIIDQISDLLQEEMEMEEGEKLGTIVLGTVKDDIHDIGKDLVFFMFDLNGFDVVDLGVDVPPEKFVEAVEENDPDIIALSGFLTAAFDSMKETVEALEEAGLVEPFNEDGLRDGTKIMIGGGQITADVRNYVRADGFETDAPSGVRLAKEWLKTVEAAQ</sequence>
<dbReference type="InterPro" id="IPR006158">
    <property type="entry name" value="Cobalamin-bd"/>
</dbReference>
<dbReference type="PANTHER" id="PTHR45833">
    <property type="entry name" value="METHIONINE SYNTHASE"/>
    <property type="match status" value="1"/>
</dbReference>
<dbReference type="InterPro" id="IPR036724">
    <property type="entry name" value="Cobalamin-bd_sf"/>
</dbReference>
<dbReference type="InterPro" id="IPR003759">
    <property type="entry name" value="Cbl-bd_cap"/>
</dbReference>
<evidence type="ECO:0000259" key="5">
    <source>
        <dbReference type="PROSITE" id="PS51337"/>
    </source>
</evidence>
<evidence type="ECO:0000313" key="7">
    <source>
        <dbReference type="Proteomes" id="UP000186165"/>
    </source>
</evidence>
<dbReference type="PANTHER" id="PTHR45833:SF1">
    <property type="entry name" value="METHIONINE SYNTHASE"/>
    <property type="match status" value="1"/>
</dbReference>
<dbReference type="Pfam" id="PF02310">
    <property type="entry name" value="B12-binding"/>
    <property type="match status" value="1"/>
</dbReference>
<dbReference type="Pfam" id="PF02607">
    <property type="entry name" value="B12-binding_2"/>
    <property type="match status" value="1"/>
</dbReference>
<keyword evidence="3" id="KW-0170">Cobalt</keyword>
<keyword evidence="7" id="KW-1185">Reference proteome</keyword>